<keyword evidence="5 11" id="KW-0256">Endoplasmic reticulum</keyword>
<comment type="similarity">
    <text evidence="2 11">Belongs to the BCAP29/BCAP31 family.</text>
</comment>
<dbReference type="GO" id="GO:0006888">
    <property type="term" value="P:endoplasmic reticulum to Golgi vesicle-mediated transport"/>
    <property type="evidence" value="ECO:0007669"/>
    <property type="project" value="UniProtKB-UniRule"/>
</dbReference>
<dbReference type="EMBL" id="GDJX01013834">
    <property type="protein sequence ID" value="JAT54102.1"/>
    <property type="molecule type" value="Transcribed_RNA"/>
</dbReference>
<feature type="transmembrane region" description="Helical" evidence="11">
    <location>
        <begin position="112"/>
        <end position="137"/>
    </location>
</feature>
<feature type="transmembrane region" description="Helical" evidence="11">
    <location>
        <begin position="55"/>
        <end position="75"/>
    </location>
</feature>
<comment type="subcellular location">
    <subcellularLocation>
        <location evidence="1 11">Endoplasmic reticulum membrane</location>
        <topology evidence="1 11">Multi-pass membrane protein</topology>
    </subcellularLocation>
</comment>
<dbReference type="PANTHER" id="PTHR12701:SF20">
    <property type="entry name" value="ENDOPLASMIC RETICULUM TRANSMEMBRANE PROTEIN"/>
    <property type="match status" value="1"/>
</dbReference>
<dbReference type="AlphaFoldDB" id="A0A1D1YHM0"/>
<protein>
    <recommendedName>
        <fullName evidence="11">Endoplasmic reticulum transmembrane protein</fullName>
    </recommendedName>
</protein>
<evidence type="ECO:0000256" key="5">
    <source>
        <dbReference type="ARBA" id="ARBA00022824"/>
    </source>
</evidence>
<keyword evidence="7 11" id="KW-0653">Protein transport</keyword>
<evidence type="ECO:0000313" key="15">
    <source>
        <dbReference type="EMBL" id="JAT54102.1"/>
    </source>
</evidence>
<proteinExistence type="inferred from homology"/>
<dbReference type="InterPro" id="IPR040463">
    <property type="entry name" value="BAP29/BAP31_N"/>
</dbReference>
<evidence type="ECO:0000256" key="2">
    <source>
        <dbReference type="ARBA" id="ARBA00007956"/>
    </source>
</evidence>
<keyword evidence="4 11" id="KW-0812">Transmembrane</keyword>
<dbReference type="Pfam" id="PF05529">
    <property type="entry name" value="Bap31"/>
    <property type="match status" value="1"/>
</dbReference>
<evidence type="ECO:0000256" key="9">
    <source>
        <dbReference type="ARBA" id="ARBA00023054"/>
    </source>
</evidence>
<evidence type="ECO:0000256" key="4">
    <source>
        <dbReference type="ARBA" id="ARBA00022692"/>
    </source>
</evidence>
<dbReference type="GO" id="GO:0070973">
    <property type="term" value="P:protein localization to endoplasmic reticulum exit site"/>
    <property type="evidence" value="ECO:0007669"/>
    <property type="project" value="UniProtKB-UniRule"/>
</dbReference>
<keyword evidence="8 11" id="KW-1133">Transmembrane helix</keyword>
<keyword evidence="3 11" id="KW-0813">Transport</keyword>
<feature type="transmembrane region" description="Helical" evidence="11">
    <location>
        <begin position="15"/>
        <end position="35"/>
    </location>
</feature>
<reference evidence="15" key="1">
    <citation type="submission" date="2015-07" db="EMBL/GenBank/DDBJ databases">
        <title>Transcriptome Assembly of Anthurium amnicola.</title>
        <authorList>
            <person name="Suzuki J."/>
        </authorList>
    </citation>
    <scope>NUCLEOTIDE SEQUENCE</scope>
</reference>
<evidence type="ECO:0000256" key="6">
    <source>
        <dbReference type="ARBA" id="ARBA00022892"/>
    </source>
</evidence>
<feature type="region of interest" description="Disordered" evidence="12">
    <location>
        <begin position="201"/>
        <end position="223"/>
    </location>
</feature>
<comment type="function">
    <text evidence="11">May play a role in anterograde transport of membrane proteins from the endoplasmic reticulum to the Golgi.</text>
</comment>
<evidence type="ECO:0000256" key="12">
    <source>
        <dbReference type="SAM" id="MobiDB-lite"/>
    </source>
</evidence>
<name>A0A1D1YHM0_9ARAE</name>
<evidence type="ECO:0000256" key="7">
    <source>
        <dbReference type="ARBA" id="ARBA00022927"/>
    </source>
</evidence>
<evidence type="ECO:0000256" key="8">
    <source>
        <dbReference type="ARBA" id="ARBA00022989"/>
    </source>
</evidence>
<evidence type="ECO:0000256" key="1">
    <source>
        <dbReference type="ARBA" id="ARBA00004477"/>
    </source>
</evidence>
<dbReference type="GO" id="GO:0005789">
    <property type="term" value="C:endoplasmic reticulum membrane"/>
    <property type="evidence" value="ECO:0007669"/>
    <property type="project" value="UniProtKB-SubCell"/>
</dbReference>
<keyword evidence="9" id="KW-0175">Coiled coil</keyword>
<organism evidence="15">
    <name type="scientific">Anthurium amnicola</name>
    <dbReference type="NCBI Taxonomy" id="1678845"/>
    <lineage>
        <taxon>Eukaryota</taxon>
        <taxon>Viridiplantae</taxon>
        <taxon>Streptophyta</taxon>
        <taxon>Embryophyta</taxon>
        <taxon>Tracheophyta</taxon>
        <taxon>Spermatophyta</taxon>
        <taxon>Magnoliopsida</taxon>
        <taxon>Liliopsida</taxon>
        <taxon>Araceae</taxon>
        <taxon>Pothoideae</taxon>
        <taxon>Potheae</taxon>
        <taxon>Anthurium</taxon>
    </lineage>
</organism>
<dbReference type="PANTHER" id="PTHR12701">
    <property type="entry name" value="BCR-ASSOCIATED PROTEIN, BAP"/>
    <property type="match status" value="1"/>
</dbReference>
<accession>A0A1D1YHM0</accession>
<feature type="compositionally biased region" description="Basic and acidic residues" evidence="12">
    <location>
        <begin position="207"/>
        <end position="223"/>
    </location>
</feature>
<evidence type="ECO:0000256" key="3">
    <source>
        <dbReference type="ARBA" id="ARBA00022448"/>
    </source>
</evidence>
<feature type="domain" description="BAP29/BAP31 transmembrane" evidence="13">
    <location>
        <begin position="13"/>
        <end position="143"/>
    </location>
</feature>
<dbReference type="InterPro" id="IPR008417">
    <property type="entry name" value="BAP29/BAP31"/>
</dbReference>
<dbReference type="InterPro" id="IPR041672">
    <property type="entry name" value="Bap31/Bap29_C"/>
</dbReference>
<feature type="non-terminal residue" evidence="15">
    <location>
        <position position="1"/>
    </location>
</feature>
<dbReference type="GO" id="GO:0006886">
    <property type="term" value="P:intracellular protein transport"/>
    <property type="evidence" value="ECO:0007669"/>
    <property type="project" value="UniProtKB-UniRule"/>
</dbReference>
<keyword evidence="6 11" id="KW-0931">ER-Golgi transport</keyword>
<feature type="domain" description="Bap31/Bap29 cytoplasmic coiled-coil" evidence="14">
    <location>
        <begin position="168"/>
        <end position="223"/>
    </location>
</feature>
<dbReference type="Pfam" id="PF18035">
    <property type="entry name" value="Bap31_Bap29_C"/>
    <property type="match status" value="1"/>
</dbReference>
<evidence type="ECO:0000256" key="11">
    <source>
        <dbReference type="RuleBase" id="RU367026"/>
    </source>
</evidence>
<evidence type="ECO:0000259" key="13">
    <source>
        <dbReference type="Pfam" id="PF05529"/>
    </source>
</evidence>
<evidence type="ECO:0000256" key="10">
    <source>
        <dbReference type="ARBA" id="ARBA00023136"/>
    </source>
</evidence>
<gene>
    <name evidence="15" type="primary">SPAC9E9.04_4</name>
    <name evidence="15" type="ORF">g.28404</name>
</gene>
<keyword evidence="10 11" id="KW-0472">Membrane</keyword>
<sequence length="223" mass="26383">KKKKKTFFHVTNMTLYYTLVFFLFVIECAAFVVLILPFPRAWRRAVLRWVSKSELIARSQIALKFTFVAVLILFIDATNRTYSVQKHDSGEVIDTRTEISIHAKKFYNQRNMYLTGFTLFLSLILNRTYVLVVELLAAEDNLETIKKQASNQTKEQLRFTELEEQMRKEIETLTRELDEEKKKEKDFETLKKQARQNNDEYNLLADKYNDLENKGSSKDKKND</sequence>
<evidence type="ECO:0000259" key="14">
    <source>
        <dbReference type="Pfam" id="PF18035"/>
    </source>
</evidence>